<dbReference type="AlphaFoldDB" id="A0A284RYF5"/>
<organism evidence="3 4">
    <name type="scientific">Armillaria ostoyae</name>
    <name type="common">Armillaria root rot fungus</name>
    <dbReference type="NCBI Taxonomy" id="47428"/>
    <lineage>
        <taxon>Eukaryota</taxon>
        <taxon>Fungi</taxon>
        <taxon>Dikarya</taxon>
        <taxon>Basidiomycota</taxon>
        <taxon>Agaricomycotina</taxon>
        <taxon>Agaricomycetes</taxon>
        <taxon>Agaricomycetidae</taxon>
        <taxon>Agaricales</taxon>
        <taxon>Marasmiineae</taxon>
        <taxon>Physalacriaceae</taxon>
        <taxon>Armillaria</taxon>
    </lineage>
</organism>
<dbReference type="Pfam" id="PF20499">
    <property type="entry name" value="DUF6729"/>
    <property type="match status" value="1"/>
</dbReference>
<feature type="region of interest" description="Disordered" evidence="1">
    <location>
        <begin position="195"/>
        <end position="225"/>
    </location>
</feature>
<name>A0A284RYF5_ARMOS</name>
<evidence type="ECO:0000313" key="3">
    <source>
        <dbReference type="EMBL" id="SJL13795.1"/>
    </source>
</evidence>
<feature type="region of interest" description="Disordered" evidence="1">
    <location>
        <begin position="1"/>
        <end position="99"/>
    </location>
</feature>
<feature type="compositionally biased region" description="Polar residues" evidence="1">
    <location>
        <begin position="195"/>
        <end position="210"/>
    </location>
</feature>
<evidence type="ECO:0000313" key="4">
    <source>
        <dbReference type="Proteomes" id="UP000219338"/>
    </source>
</evidence>
<dbReference type="OrthoDB" id="1920326at2759"/>
<reference evidence="4" key="1">
    <citation type="journal article" date="2017" name="Nat. Ecol. Evol.">
        <title>Genome expansion and lineage-specific genetic innovations in the forest pathogenic fungi Armillaria.</title>
        <authorList>
            <person name="Sipos G."/>
            <person name="Prasanna A.N."/>
            <person name="Walter M.C."/>
            <person name="O'Connor E."/>
            <person name="Balint B."/>
            <person name="Krizsan K."/>
            <person name="Kiss B."/>
            <person name="Hess J."/>
            <person name="Varga T."/>
            <person name="Slot J."/>
            <person name="Riley R."/>
            <person name="Boka B."/>
            <person name="Rigling D."/>
            <person name="Barry K."/>
            <person name="Lee J."/>
            <person name="Mihaltcheva S."/>
            <person name="LaButti K."/>
            <person name="Lipzen A."/>
            <person name="Waldron R."/>
            <person name="Moloney N.M."/>
            <person name="Sperisen C."/>
            <person name="Kredics L."/>
            <person name="Vagvoelgyi C."/>
            <person name="Patrignani A."/>
            <person name="Fitzpatrick D."/>
            <person name="Nagy I."/>
            <person name="Doyle S."/>
            <person name="Anderson J.B."/>
            <person name="Grigoriev I.V."/>
            <person name="Gueldener U."/>
            <person name="Muensterkoetter M."/>
            <person name="Nagy L.G."/>
        </authorList>
    </citation>
    <scope>NUCLEOTIDE SEQUENCE [LARGE SCALE GENOMIC DNA]</scope>
    <source>
        <strain evidence="4">C18/9</strain>
    </source>
</reference>
<feature type="domain" description="DUF6729" evidence="2">
    <location>
        <begin position="362"/>
        <end position="520"/>
    </location>
</feature>
<feature type="compositionally biased region" description="Polar residues" evidence="1">
    <location>
        <begin position="268"/>
        <end position="293"/>
    </location>
</feature>
<proteinExistence type="predicted"/>
<accession>A0A284RYF5</accession>
<evidence type="ECO:0000256" key="1">
    <source>
        <dbReference type="SAM" id="MobiDB-lite"/>
    </source>
</evidence>
<protein>
    <recommendedName>
        <fullName evidence="2">DUF6729 domain-containing protein</fullName>
    </recommendedName>
</protein>
<dbReference type="EMBL" id="FUEG01000021">
    <property type="protein sequence ID" value="SJL13795.1"/>
    <property type="molecule type" value="Genomic_DNA"/>
</dbReference>
<feature type="compositionally biased region" description="Acidic residues" evidence="1">
    <location>
        <begin position="241"/>
        <end position="262"/>
    </location>
</feature>
<feature type="compositionally biased region" description="Basic and acidic residues" evidence="1">
    <location>
        <begin position="61"/>
        <end position="78"/>
    </location>
</feature>
<sequence>MADDEPPAEPPRAQQEQPKRRGRKPGTKNAPGIGKGLNGKRPVGRPRKVPICSNSLYTLGNDKHNDDPSRSHETRDTVPETEAPLNVPMHEPTPSSAIPGVLESTAKHMQSMPELPSKKSKIPTLGEQRQLSRWTHFVTRKLSRIISSSSTRSSSCTRDRSCTPEILRMGQACSAETEPLPSPCIEPYSVVSLHQSSASDSNRASPNVQTEEPIPELPEIPDDLQADSSAPFVEHVTFVDYDNDSNDDADDFSDGEFDEWDNDEHLPCTTNVDASEPVSQHGPTQKSATSSETNPRHYGGPGKTRLSIPKWLQDSYTALCDTLKDEMSRNQSRRPTCYNHGSFFLRGKKPVFETEHIFQIRPKMFYRPDFFIWLPHLIVKHIPCPACLSAGRLKNNKPVHLSAHGWVKAPRRVIDINSNIWLVGQRYHCNQSECGKTYQGWAPPILKVLPNWLSDEFPFHLTHRCGLSDSLVALLRSSFQRGVGPSPFTKMIRLFHVRKYEQLHVQYLEMISNRTASTGSLHSTMLVKHEPFGTWDNVDGYGGFVPSHNYFTSFYNAFIEGHAREIDQQMAMLPGRILSIDHSHKVRCNSLWLYGIMADQ</sequence>
<feature type="region of interest" description="Disordered" evidence="1">
    <location>
        <begin position="241"/>
        <end position="306"/>
    </location>
</feature>
<dbReference type="Proteomes" id="UP000219338">
    <property type="component" value="Unassembled WGS sequence"/>
</dbReference>
<dbReference type="InterPro" id="IPR046616">
    <property type="entry name" value="DUF6729"/>
</dbReference>
<gene>
    <name evidence="3" type="ORF">ARMOST_17243</name>
</gene>
<dbReference type="OMA" id="DINSNIW"/>
<keyword evidence="4" id="KW-1185">Reference proteome</keyword>
<evidence type="ECO:0000259" key="2">
    <source>
        <dbReference type="Pfam" id="PF20499"/>
    </source>
</evidence>